<sequence>MTGAGFLDTDPLYTADIDQERPLTEQHAVCDRFVYYYLSQLSTYSQVIPISACTDAHALYERQTERYGTGNSGLTYVNLWPIRVPGGSTIPARCTGRLLSGDGGDHVVVCWQHQHSGWKVILEILTDYVNRRRMDFGSGANYQDVSFGARNTAQVKTLRIADVGIEIDAESDETTITDALNLVRSLVQGNPAEAGLLLQSLEDGEFMVLEEALSRAGTRSRQPLPTRLITSALSVLTALLAIPSHANRVWLYMHSMTALFGAERTQGFAAHAFATLSILTENAKLQQLKKEALLRALRFVHSEIWFEQADPITLPLLEEIDQVGNLFYALAASVPTSAKSNALVERILSGFTVNALKLLQQVNYAITHPNHLASLYEPVTHDERVRFEKAQSQPCWDAGGYQSRGQGALNGPDDWPVTQAVIIPHSKVVLGEPASLGTLLELGNRTLDILRNLVQRPPGQSITDPSALLGSYTTALPIRDAALHSAGLTLRRRGALWSNRRLVCGADLPVLVVWGVQRWRSSTEIDASRPNPSSKLGSTKVRLALLPLKFLLLN</sequence>
<dbReference type="GO" id="GO:0017056">
    <property type="term" value="F:structural constituent of nuclear pore"/>
    <property type="evidence" value="ECO:0007669"/>
    <property type="project" value="InterPro"/>
</dbReference>
<dbReference type="OrthoDB" id="102511at2759"/>
<name>A0A0D2Q9C1_HYPSF</name>
<organism evidence="1 2">
    <name type="scientific">Hypholoma sublateritium (strain FD-334 SS-4)</name>
    <dbReference type="NCBI Taxonomy" id="945553"/>
    <lineage>
        <taxon>Eukaryota</taxon>
        <taxon>Fungi</taxon>
        <taxon>Dikarya</taxon>
        <taxon>Basidiomycota</taxon>
        <taxon>Agaricomycotina</taxon>
        <taxon>Agaricomycetes</taxon>
        <taxon>Agaricomycetidae</taxon>
        <taxon>Agaricales</taxon>
        <taxon>Agaricineae</taxon>
        <taxon>Strophariaceae</taxon>
        <taxon>Hypholoma</taxon>
    </lineage>
</organism>
<dbReference type="GO" id="GO:0006405">
    <property type="term" value="P:RNA export from nucleus"/>
    <property type="evidence" value="ECO:0007669"/>
    <property type="project" value="TreeGrafter"/>
</dbReference>
<dbReference type="InterPro" id="IPR044840">
    <property type="entry name" value="Nup188"/>
</dbReference>
<dbReference type="GO" id="GO:0044611">
    <property type="term" value="C:nuclear pore inner ring"/>
    <property type="evidence" value="ECO:0007669"/>
    <property type="project" value="TreeGrafter"/>
</dbReference>
<accession>A0A0D2Q9C1</accession>
<dbReference type="Proteomes" id="UP000054270">
    <property type="component" value="Unassembled WGS sequence"/>
</dbReference>
<dbReference type="GO" id="GO:0006606">
    <property type="term" value="P:protein import into nucleus"/>
    <property type="evidence" value="ECO:0007669"/>
    <property type="project" value="TreeGrafter"/>
</dbReference>
<dbReference type="STRING" id="945553.A0A0D2Q9C1"/>
<reference evidence="2" key="1">
    <citation type="submission" date="2014-04" db="EMBL/GenBank/DDBJ databases">
        <title>Evolutionary Origins and Diversification of the Mycorrhizal Mutualists.</title>
        <authorList>
            <consortium name="DOE Joint Genome Institute"/>
            <consortium name="Mycorrhizal Genomics Consortium"/>
            <person name="Kohler A."/>
            <person name="Kuo A."/>
            <person name="Nagy L.G."/>
            <person name="Floudas D."/>
            <person name="Copeland A."/>
            <person name="Barry K.W."/>
            <person name="Cichocki N."/>
            <person name="Veneault-Fourrey C."/>
            <person name="LaButti K."/>
            <person name="Lindquist E.A."/>
            <person name="Lipzen A."/>
            <person name="Lundell T."/>
            <person name="Morin E."/>
            <person name="Murat C."/>
            <person name="Riley R."/>
            <person name="Ohm R."/>
            <person name="Sun H."/>
            <person name="Tunlid A."/>
            <person name="Henrissat B."/>
            <person name="Grigoriev I.V."/>
            <person name="Hibbett D.S."/>
            <person name="Martin F."/>
        </authorList>
    </citation>
    <scope>NUCLEOTIDE SEQUENCE [LARGE SCALE GENOMIC DNA]</scope>
    <source>
        <strain evidence="2">FD-334 SS-4</strain>
    </source>
</reference>
<dbReference type="EMBL" id="KN817522">
    <property type="protein sequence ID" value="KJA28250.1"/>
    <property type="molecule type" value="Genomic_DNA"/>
</dbReference>
<dbReference type="PANTHER" id="PTHR31431">
    <property type="entry name" value="NUCLEOPORIN NUP188 HOMOLOG"/>
    <property type="match status" value="1"/>
</dbReference>
<gene>
    <name evidence="1" type="ORF">HYPSUDRAFT_197752</name>
</gene>
<dbReference type="AlphaFoldDB" id="A0A0D2Q9C1"/>
<evidence type="ECO:0000313" key="2">
    <source>
        <dbReference type="Proteomes" id="UP000054270"/>
    </source>
</evidence>
<dbReference type="PANTHER" id="PTHR31431:SF1">
    <property type="entry name" value="NUCLEOPORIN NUP188"/>
    <property type="match status" value="1"/>
</dbReference>
<keyword evidence="2" id="KW-1185">Reference proteome</keyword>
<evidence type="ECO:0000313" key="1">
    <source>
        <dbReference type="EMBL" id="KJA28250.1"/>
    </source>
</evidence>
<proteinExistence type="predicted"/>
<protein>
    <submittedName>
        <fullName evidence="1">Uncharacterized protein</fullName>
    </submittedName>
</protein>